<dbReference type="Gene3D" id="3.90.550.10">
    <property type="entry name" value="Spore Coat Polysaccharide Biosynthesis Protein SpsA, Chain A"/>
    <property type="match status" value="2"/>
</dbReference>
<dbReference type="InterPro" id="IPR050834">
    <property type="entry name" value="Glycosyltransf_2"/>
</dbReference>
<gene>
    <name evidence="2" type="ORF">GCM10022256_09890</name>
</gene>
<evidence type="ECO:0000259" key="1">
    <source>
        <dbReference type="Pfam" id="PF00535"/>
    </source>
</evidence>
<dbReference type="CDD" id="cd00761">
    <property type="entry name" value="Glyco_tranf_GTA_type"/>
    <property type="match status" value="1"/>
</dbReference>
<dbReference type="RefSeq" id="WP_344793913.1">
    <property type="nucleotide sequence ID" value="NZ_BAABAU010000001.1"/>
</dbReference>
<dbReference type="InterPro" id="IPR029044">
    <property type="entry name" value="Nucleotide-diphossugar_trans"/>
</dbReference>
<dbReference type="Pfam" id="PF00535">
    <property type="entry name" value="Glycos_transf_2"/>
    <property type="match status" value="2"/>
</dbReference>
<dbReference type="InterPro" id="IPR001173">
    <property type="entry name" value="Glyco_trans_2-like"/>
</dbReference>
<accession>A0ABP8DZM3</accession>
<dbReference type="EMBL" id="BAABAU010000001">
    <property type="protein sequence ID" value="GAA4265377.1"/>
    <property type="molecule type" value="Genomic_DNA"/>
</dbReference>
<feature type="domain" description="Glycosyltransferase 2-like" evidence="1">
    <location>
        <begin position="222"/>
        <end position="348"/>
    </location>
</feature>
<reference evidence="3" key="1">
    <citation type="journal article" date="2019" name="Int. J. Syst. Evol. Microbiol.">
        <title>The Global Catalogue of Microorganisms (GCM) 10K type strain sequencing project: providing services to taxonomists for standard genome sequencing and annotation.</title>
        <authorList>
            <consortium name="The Broad Institute Genomics Platform"/>
            <consortium name="The Broad Institute Genome Sequencing Center for Infectious Disease"/>
            <person name="Wu L."/>
            <person name="Ma J."/>
        </authorList>
    </citation>
    <scope>NUCLEOTIDE SEQUENCE [LARGE SCALE GENOMIC DNA]</scope>
    <source>
        <strain evidence="3">JCM 17442</strain>
    </source>
</reference>
<dbReference type="PANTHER" id="PTHR43685:SF2">
    <property type="entry name" value="GLYCOSYLTRANSFERASE 2-LIKE DOMAIN-CONTAINING PROTEIN"/>
    <property type="match status" value="1"/>
</dbReference>
<dbReference type="Proteomes" id="UP001501594">
    <property type="component" value="Unassembled WGS sequence"/>
</dbReference>
<dbReference type="SUPFAM" id="SSF53448">
    <property type="entry name" value="Nucleotide-diphospho-sugar transferases"/>
    <property type="match status" value="2"/>
</dbReference>
<dbReference type="PANTHER" id="PTHR43685">
    <property type="entry name" value="GLYCOSYLTRANSFERASE"/>
    <property type="match status" value="1"/>
</dbReference>
<proteinExistence type="predicted"/>
<name>A0ABP8DZM3_9MICO</name>
<comment type="caution">
    <text evidence="2">The sequence shown here is derived from an EMBL/GenBank/DDBJ whole genome shotgun (WGS) entry which is preliminary data.</text>
</comment>
<feature type="domain" description="Glycosyltransferase 2-like" evidence="1">
    <location>
        <begin position="466"/>
        <end position="585"/>
    </location>
</feature>
<evidence type="ECO:0000313" key="3">
    <source>
        <dbReference type="Proteomes" id="UP001501594"/>
    </source>
</evidence>
<evidence type="ECO:0000313" key="2">
    <source>
        <dbReference type="EMBL" id="GAA4265377.1"/>
    </source>
</evidence>
<keyword evidence="3" id="KW-1185">Reference proteome</keyword>
<protein>
    <recommendedName>
        <fullName evidence="1">Glycosyltransferase 2-like domain-containing protein</fullName>
    </recommendedName>
</protein>
<sequence>MTDDRGRRPGSALRAVAKRFRPAPAPLTVNDRLLRWARRIGEFGIVDREYFEILVGRSFATDAEAIEFYVLNDGSRGLSLSPLIEPEWLHDRQPDERMSWYDFLHQESADLVSTSPVFDAGVYAEAFAGANRPGTTLDALRHFLAHTSDATPLPVPPGRPGPTPTWGEVRRRALDQAKLFAAAQHRTRRRYRQAWGGGDLDSARAAYATGLARLAAERPLVSVILPTHDRAVPLETAIASVSAQTYDGWQLVVVDDGSTDGTAELLERLSAAEPRLTVVAQDPSGAAAARNAGLDAATGTFVAFLDSDNTWRPSHLEIALAALLTDDRSSVFTGLRMVGLNNTGDAAAESQETFRGESGTLDDLLAGNFIDLNALVASAAAIAEIGRFDTALKRWIDYEFVLRLARRSGVPHYVDHLTVDYDNTFDPQRLSSREGASWQEVAVAPHLIDWPALSAAADDRQADTVSIVMPVYREWRMTVRAVEAVLAAADGDADAAGAGVEGPGVEVVVVDNASQRSVSAILTSWFGDEPRVAVLRPDRNLNFGLGSDVGLAATTGAVVVMLNNDTEVRPGWLAPLLRELDDPACLGAQPLLLYPEGTVQAAGTVFGGDKVLPWHFLAGHPTADVERAGQTSFSAITAAAAAFRAADLIRWRGFDPVFANGLEDVDLCLRALDERPDAHFAVALDSVVVHHESRSPGRDDARIANRRIFDERWQGRYPAADAAERYATAGLSFAGVLAGEPKGHDVMVRSSQPVVLRPSRLVESGPWSGRPALRWAIKASPSAVATASSFAAALRDLGQDVVIDEPGAFYRSSCSLDDVCVAILDADRFVPQPGAVNVLWDPAAVQDPLAASAFAIHAGPGGVLRSPSRTTAAEALALEALEALHRIATR</sequence>
<organism evidence="2 3">
    <name type="scientific">Frondihabitans peucedani</name>
    <dbReference type="NCBI Taxonomy" id="598626"/>
    <lineage>
        <taxon>Bacteria</taxon>
        <taxon>Bacillati</taxon>
        <taxon>Actinomycetota</taxon>
        <taxon>Actinomycetes</taxon>
        <taxon>Micrococcales</taxon>
        <taxon>Microbacteriaceae</taxon>
        <taxon>Frondihabitans</taxon>
    </lineage>
</organism>